<evidence type="ECO:0000313" key="2">
    <source>
        <dbReference type="EMBL" id="CAA7264537.1"/>
    </source>
</evidence>
<dbReference type="AlphaFoldDB" id="A0A8S0WKD7"/>
<sequence length="140" mass="16048">MADQDGDVFWDAVEGPDAMDDRDGVPMESDDLRHIIPRKRSRSPSEVPTNGPVTMPIDSEASRYTRQPKRQRRTKDIPDYNALPDQNVLMQIGRSNPLNRRTLKKDAKRARKSHRIKNQLQSSPGKMEIDDEGLQFTFMA</sequence>
<evidence type="ECO:0000313" key="3">
    <source>
        <dbReference type="Proteomes" id="UP000467700"/>
    </source>
</evidence>
<name>A0A8S0WKD7_CYCAE</name>
<comment type="caution">
    <text evidence="2">The sequence shown here is derived from an EMBL/GenBank/DDBJ whole genome shotgun (WGS) entry which is preliminary data.</text>
</comment>
<reference evidence="2 3" key="1">
    <citation type="submission" date="2020-01" db="EMBL/GenBank/DDBJ databases">
        <authorList>
            <person name="Gupta K D."/>
        </authorList>
    </citation>
    <scope>NUCLEOTIDE SEQUENCE [LARGE SCALE GENOMIC DNA]</scope>
</reference>
<organism evidence="2 3">
    <name type="scientific">Cyclocybe aegerita</name>
    <name type="common">Black poplar mushroom</name>
    <name type="synonym">Agrocybe aegerita</name>
    <dbReference type="NCBI Taxonomy" id="1973307"/>
    <lineage>
        <taxon>Eukaryota</taxon>
        <taxon>Fungi</taxon>
        <taxon>Dikarya</taxon>
        <taxon>Basidiomycota</taxon>
        <taxon>Agaricomycotina</taxon>
        <taxon>Agaricomycetes</taxon>
        <taxon>Agaricomycetidae</taxon>
        <taxon>Agaricales</taxon>
        <taxon>Agaricineae</taxon>
        <taxon>Bolbitiaceae</taxon>
        <taxon>Cyclocybe</taxon>
    </lineage>
</organism>
<keyword evidence="3" id="KW-1185">Reference proteome</keyword>
<feature type="region of interest" description="Disordered" evidence="1">
    <location>
        <begin position="104"/>
        <end position="127"/>
    </location>
</feature>
<evidence type="ECO:0000256" key="1">
    <source>
        <dbReference type="SAM" id="MobiDB-lite"/>
    </source>
</evidence>
<dbReference type="OrthoDB" id="10555618at2759"/>
<gene>
    <name evidence="2" type="ORF">AAE3_LOCUS6729</name>
</gene>
<protein>
    <submittedName>
        <fullName evidence="2">Uncharacterized protein</fullName>
    </submittedName>
</protein>
<accession>A0A8S0WKD7</accession>
<feature type="compositionally biased region" description="Basic and acidic residues" evidence="1">
    <location>
        <begin position="19"/>
        <end position="34"/>
    </location>
</feature>
<dbReference type="Proteomes" id="UP000467700">
    <property type="component" value="Unassembled WGS sequence"/>
</dbReference>
<proteinExistence type="predicted"/>
<dbReference type="EMBL" id="CACVBS010000045">
    <property type="protein sequence ID" value="CAA7264537.1"/>
    <property type="molecule type" value="Genomic_DNA"/>
</dbReference>
<feature type="compositionally biased region" description="Basic residues" evidence="1">
    <location>
        <begin position="104"/>
        <end position="117"/>
    </location>
</feature>
<feature type="region of interest" description="Disordered" evidence="1">
    <location>
        <begin position="1"/>
        <end position="84"/>
    </location>
</feature>